<protein>
    <submittedName>
        <fullName evidence="2">Flp family type IVb pilin</fullName>
    </submittedName>
</protein>
<proteinExistence type="predicted"/>
<organism evidence="2 3">
    <name type="scientific">Candidatus Schmidhempelia bombi str. Bimp</name>
    <dbReference type="NCBI Taxonomy" id="1387197"/>
    <lineage>
        <taxon>Bacteria</taxon>
        <taxon>Pseudomonadati</taxon>
        <taxon>Pseudomonadota</taxon>
        <taxon>Gammaproteobacteria</taxon>
        <taxon>Orbales</taxon>
        <taxon>Orbaceae</taxon>
        <taxon>Candidatus Schmidhempelia</taxon>
    </lineage>
</organism>
<dbReference type="Pfam" id="PF04964">
    <property type="entry name" value="Flp_Fap"/>
    <property type="match status" value="1"/>
</dbReference>
<dbReference type="EMBL" id="AWGA01000011">
    <property type="protein sequence ID" value="TEA28013.1"/>
    <property type="molecule type" value="Genomic_DNA"/>
</dbReference>
<keyword evidence="1" id="KW-1133">Transmembrane helix</keyword>
<dbReference type="RefSeq" id="WP_024495310.1">
    <property type="nucleotide sequence ID" value="NZ_AWGA01000011.1"/>
</dbReference>
<keyword evidence="1" id="KW-0812">Transmembrane</keyword>
<comment type="caution">
    <text evidence="2">The sequence shown here is derived from an EMBL/GenBank/DDBJ whole genome shotgun (WGS) entry which is preliminary data.</text>
</comment>
<evidence type="ECO:0000256" key="1">
    <source>
        <dbReference type="SAM" id="Phobius"/>
    </source>
</evidence>
<reference evidence="2 3" key="1">
    <citation type="journal article" date="2014" name="Appl. Environ. Microbiol.">
        <title>Genomic features of a bumble bee symbiont reflect its host environment.</title>
        <authorList>
            <person name="Martinson V.G."/>
            <person name="Magoc T."/>
            <person name="Koch H."/>
            <person name="Salzberg S.L."/>
            <person name="Moran N.A."/>
        </authorList>
    </citation>
    <scope>NUCLEOTIDE SEQUENCE [LARGE SCALE GENOMIC DNA]</scope>
    <source>
        <strain evidence="2 3">Bimp</strain>
    </source>
</reference>
<dbReference type="InterPro" id="IPR007047">
    <property type="entry name" value="Flp_Fap"/>
</dbReference>
<feature type="transmembrane region" description="Helical" evidence="1">
    <location>
        <begin position="20"/>
        <end position="40"/>
    </location>
</feature>
<gene>
    <name evidence="2" type="ORF">O970_00900</name>
</gene>
<name>A0AB94IES5_9GAMM</name>
<keyword evidence="3" id="KW-1185">Reference proteome</keyword>
<evidence type="ECO:0000313" key="2">
    <source>
        <dbReference type="EMBL" id="TEA28013.1"/>
    </source>
</evidence>
<dbReference type="AlphaFoldDB" id="A0AB94IES5"/>
<keyword evidence="1" id="KW-0472">Membrane</keyword>
<sequence length="66" mass="7165">MKNLVSKVKNFFRREDGVTAIEYAVVVAGVAVVVIAIFGADDGPVKKALKGVFDQLQTKLDTLWAN</sequence>
<dbReference type="Proteomes" id="UP000506160">
    <property type="component" value="Unassembled WGS sequence"/>
</dbReference>
<evidence type="ECO:0000313" key="3">
    <source>
        <dbReference type="Proteomes" id="UP000506160"/>
    </source>
</evidence>
<accession>A0AB94IES5</accession>